<dbReference type="InterPro" id="IPR010496">
    <property type="entry name" value="AL/BT2_dom"/>
</dbReference>
<dbReference type="AlphaFoldDB" id="A0A6M4IR93"/>
<dbReference type="GO" id="GO:0016787">
    <property type="term" value="F:hydrolase activity"/>
    <property type="evidence" value="ECO:0007669"/>
    <property type="project" value="InterPro"/>
</dbReference>
<reference evidence="3 4" key="1">
    <citation type="submission" date="2020-05" db="EMBL/GenBank/DDBJ databases">
        <title>Complete genome sequence of Gemmatimonas greenlandica TET16.</title>
        <authorList>
            <person name="Zeng Y."/>
        </authorList>
    </citation>
    <scope>NUCLEOTIDE SEQUENCE [LARGE SCALE GENOMIC DNA]</scope>
    <source>
        <strain evidence="3 4">TET16</strain>
    </source>
</reference>
<evidence type="ECO:0000313" key="3">
    <source>
        <dbReference type="EMBL" id="QJR35362.1"/>
    </source>
</evidence>
<protein>
    <submittedName>
        <fullName evidence="3">DUF1080 domain-containing protein</fullName>
    </submittedName>
</protein>
<dbReference type="RefSeq" id="WP_171224792.1">
    <property type="nucleotide sequence ID" value="NZ_CP053085.1"/>
</dbReference>
<dbReference type="PROSITE" id="PS51257">
    <property type="entry name" value="PROKAR_LIPOPROTEIN"/>
    <property type="match status" value="1"/>
</dbReference>
<evidence type="ECO:0000259" key="2">
    <source>
        <dbReference type="Pfam" id="PF06439"/>
    </source>
</evidence>
<gene>
    <name evidence="3" type="ORF">HKW67_07515</name>
</gene>
<dbReference type="Pfam" id="PF06439">
    <property type="entry name" value="3keto-disac_hyd"/>
    <property type="match status" value="1"/>
</dbReference>
<dbReference type="KEGG" id="ggr:HKW67_07515"/>
<accession>A0A6M4IR93</accession>
<evidence type="ECO:0000313" key="4">
    <source>
        <dbReference type="Proteomes" id="UP000500938"/>
    </source>
</evidence>
<dbReference type="Proteomes" id="UP000500938">
    <property type="component" value="Chromosome"/>
</dbReference>
<keyword evidence="1" id="KW-0732">Signal</keyword>
<dbReference type="EMBL" id="CP053085">
    <property type="protein sequence ID" value="QJR35362.1"/>
    <property type="molecule type" value="Genomic_DNA"/>
</dbReference>
<feature type="domain" description="3-keto-alpha-glucoside-1,2-lyase/3-keto-2-hydroxy-glucal hydratase" evidence="2">
    <location>
        <begin position="45"/>
        <end position="248"/>
    </location>
</feature>
<organism evidence="3 4">
    <name type="scientific">Gemmatimonas groenlandica</name>
    <dbReference type="NCBI Taxonomy" id="2732249"/>
    <lineage>
        <taxon>Bacteria</taxon>
        <taxon>Pseudomonadati</taxon>
        <taxon>Gemmatimonadota</taxon>
        <taxon>Gemmatimonadia</taxon>
        <taxon>Gemmatimonadales</taxon>
        <taxon>Gemmatimonadaceae</taxon>
        <taxon>Gemmatimonas</taxon>
    </lineage>
</organism>
<dbReference type="Gene3D" id="2.60.120.560">
    <property type="entry name" value="Exo-inulinase, domain 1"/>
    <property type="match status" value="1"/>
</dbReference>
<keyword evidence="4" id="KW-1185">Reference proteome</keyword>
<feature type="signal peptide" evidence="1">
    <location>
        <begin position="1"/>
        <end position="21"/>
    </location>
</feature>
<evidence type="ECO:0000256" key="1">
    <source>
        <dbReference type="SAM" id="SignalP"/>
    </source>
</evidence>
<proteinExistence type="predicted"/>
<name>A0A6M4IR93_9BACT</name>
<sequence>MTRRLLSLAALVIVTGCAASAKPMPATTPATAAANTLTDAEKKAGWKLLFDGTSLAAWRGYQQTDLPPEWMAVNGTMTKVKTTNDIVTREQYGDFELTLDWKLPLRGNSGIFYRATEKEAKVYWSAPEYQLAEDSLTPDSRNIMTSVAAVYGFYPSKRGVVHRAGEWNSTRIVAKGAHVEHWLNGQLIAQYEMWSPEWLLKLRGDPNDATKKPLKFAPYADWGMAKKGFLAIQGDHNGELSMRNIKIRELK</sequence>
<feature type="chain" id="PRO_5027073592" evidence="1">
    <location>
        <begin position="22"/>
        <end position="251"/>
    </location>
</feature>